<keyword evidence="10" id="KW-1185">Reference proteome</keyword>
<dbReference type="PANTHER" id="PTHR44329">
    <property type="entry name" value="SERINE/THREONINE-PROTEIN KINASE TNNI3K-RELATED"/>
    <property type="match status" value="1"/>
</dbReference>
<keyword evidence="3 9" id="KW-0418">Kinase</keyword>
<evidence type="ECO:0000256" key="1">
    <source>
        <dbReference type="ARBA" id="ARBA00022679"/>
    </source>
</evidence>
<feature type="compositionally biased region" description="Pro residues" evidence="6">
    <location>
        <begin position="921"/>
        <end position="934"/>
    </location>
</feature>
<accession>A0A2J7ZX43</accession>
<dbReference type="PROSITE" id="PS50011">
    <property type="entry name" value="PROTEIN_KINASE_DOM"/>
    <property type="match status" value="1"/>
</dbReference>
<organism evidence="9 10">
    <name type="scientific">Tetrabaena socialis</name>
    <dbReference type="NCBI Taxonomy" id="47790"/>
    <lineage>
        <taxon>Eukaryota</taxon>
        <taxon>Viridiplantae</taxon>
        <taxon>Chlorophyta</taxon>
        <taxon>core chlorophytes</taxon>
        <taxon>Chlorophyceae</taxon>
        <taxon>CS clade</taxon>
        <taxon>Chlamydomonadales</taxon>
        <taxon>Tetrabaenaceae</taxon>
        <taxon>Tetrabaena</taxon>
    </lineage>
</organism>
<feature type="compositionally biased region" description="Pro residues" evidence="6">
    <location>
        <begin position="788"/>
        <end position="805"/>
    </location>
</feature>
<protein>
    <submittedName>
        <fullName evidence="9">Serine/threonine-protein kinase unc-51</fullName>
    </submittedName>
</protein>
<dbReference type="Gene3D" id="1.10.510.10">
    <property type="entry name" value="Transferase(Phosphotransferase) domain 1"/>
    <property type="match status" value="1"/>
</dbReference>
<dbReference type="GO" id="GO:0005524">
    <property type="term" value="F:ATP binding"/>
    <property type="evidence" value="ECO:0007669"/>
    <property type="project" value="UniProtKB-UniRule"/>
</dbReference>
<evidence type="ECO:0000256" key="5">
    <source>
        <dbReference type="PROSITE-ProRule" id="PRU10141"/>
    </source>
</evidence>
<evidence type="ECO:0000256" key="6">
    <source>
        <dbReference type="SAM" id="MobiDB-lite"/>
    </source>
</evidence>
<feature type="binding site" evidence="5">
    <location>
        <position position="1287"/>
    </location>
    <ligand>
        <name>ATP</name>
        <dbReference type="ChEBI" id="CHEBI:30616"/>
    </ligand>
</feature>
<dbReference type="InterPro" id="IPR000719">
    <property type="entry name" value="Prot_kinase_dom"/>
</dbReference>
<evidence type="ECO:0000256" key="7">
    <source>
        <dbReference type="SAM" id="SignalP"/>
    </source>
</evidence>
<proteinExistence type="predicted"/>
<evidence type="ECO:0000256" key="3">
    <source>
        <dbReference type="ARBA" id="ARBA00022777"/>
    </source>
</evidence>
<dbReference type="EMBL" id="PGGS01000356">
    <property type="protein sequence ID" value="PNH04828.1"/>
    <property type="molecule type" value="Genomic_DNA"/>
</dbReference>
<feature type="compositionally biased region" description="Low complexity" evidence="6">
    <location>
        <begin position="935"/>
        <end position="952"/>
    </location>
</feature>
<dbReference type="SMART" id="SM00220">
    <property type="entry name" value="S_TKc"/>
    <property type="match status" value="1"/>
</dbReference>
<evidence type="ECO:0000313" key="10">
    <source>
        <dbReference type="Proteomes" id="UP000236333"/>
    </source>
</evidence>
<feature type="region of interest" description="Disordered" evidence="6">
    <location>
        <begin position="1347"/>
        <end position="1367"/>
    </location>
</feature>
<feature type="signal peptide" evidence="7">
    <location>
        <begin position="1"/>
        <end position="32"/>
    </location>
</feature>
<evidence type="ECO:0000256" key="2">
    <source>
        <dbReference type="ARBA" id="ARBA00022741"/>
    </source>
</evidence>
<feature type="region of interest" description="Disordered" evidence="6">
    <location>
        <begin position="1208"/>
        <end position="1241"/>
    </location>
</feature>
<keyword evidence="4 5" id="KW-0067">ATP-binding</keyword>
<dbReference type="InterPro" id="IPR011009">
    <property type="entry name" value="Kinase-like_dom_sf"/>
</dbReference>
<name>A0A2J7ZX43_9CHLO</name>
<evidence type="ECO:0000313" key="9">
    <source>
        <dbReference type="EMBL" id="PNH04828.1"/>
    </source>
</evidence>
<dbReference type="InterPro" id="IPR017441">
    <property type="entry name" value="Protein_kinase_ATP_BS"/>
</dbReference>
<evidence type="ECO:0000259" key="8">
    <source>
        <dbReference type="PROSITE" id="PS50011"/>
    </source>
</evidence>
<dbReference type="InterPro" id="IPR008271">
    <property type="entry name" value="Ser/Thr_kinase_AS"/>
</dbReference>
<dbReference type="Pfam" id="PF00069">
    <property type="entry name" value="Pkinase"/>
    <property type="match status" value="1"/>
</dbReference>
<feature type="region of interest" description="Disordered" evidence="6">
    <location>
        <begin position="1007"/>
        <end position="1037"/>
    </location>
</feature>
<evidence type="ECO:0000256" key="4">
    <source>
        <dbReference type="ARBA" id="ARBA00022840"/>
    </source>
</evidence>
<feature type="region of interest" description="Disordered" evidence="6">
    <location>
        <begin position="1054"/>
        <end position="1074"/>
    </location>
</feature>
<feature type="chain" id="PRO_5014468775" evidence="7">
    <location>
        <begin position="33"/>
        <end position="1617"/>
    </location>
</feature>
<dbReference type="GO" id="GO:0004674">
    <property type="term" value="F:protein serine/threonine kinase activity"/>
    <property type="evidence" value="ECO:0007669"/>
    <property type="project" value="TreeGrafter"/>
</dbReference>
<keyword evidence="2 5" id="KW-0547">Nucleotide-binding</keyword>
<dbReference type="PANTHER" id="PTHR44329:SF289">
    <property type="entry name" value="SERINE_THREONINE-PROTEIN KINASE VIK"/>
    <property type="match status" value="1"/>
</dbReference>
<dbReference type="Gene3D" id="3.30.200.20">
    <property type="entry name" value="Phosphorylase Kinase, domain 1"/>
    <property type="match status" value="1"/>
</dbReference>
<dbReference type="PROSITE" id="PS00108">
    <property type="entry name" value="PROTEIN_KINASE_ST"/>
    <property type="match status" value="1"/>
</dbReference>
<feature type="compositionally biased region" description="Low complexity" evidence="6">
    <location>
        <begin position="752"/>
        <end position="762"/>
    </location>
</feature>
<comment type="caution">
    <text evidence="9">The sequence shown here is derived from an EMBL/GenBank/DDBJ whole genome shotgun (WGS) entry which is preliminary data.</text>
</comment>
<dbReference type="SUPFAM" id="SSF56112">
    <property type="entry name" value="Protein kinase-like (PK-like)"/>
    <property type="match status" value="1"/>
</dbReference>
<feature type="region of interest" description="Disordered" evidence="6">
    <location>
        <begin position="879"/>
        <end position="972"/>
    </location>
</feature>
<dbReference type="Proteomes" id="UP000236333">
    <property type="component" value="Unassembled WGS sequence"/>
</dbReference>
<dbReference type="PROSITE" id="PS00107">
    <property type="entry name" value="PROTEIN_KINASE_ATP"/>
    <property type="match status" value="1"/>
</dbReference>
<reference evidence="9 10" key="1">
    <citation type="journal article" date="2017" name="Mol. Biol. Evol.">
        <title>The 4-celled Tetrabaena socialis nuclear genome reveals the essential components for genetic control of cell number at the origin of multicellularity in the volvocine lineage.</title>
        <authorList>
            <person name="Featherston J."/>
            <person name="Arakaki Y."/>
            <person name="Hanschen E.R."/>
            <person name="Ferris P.J."/>
            <person name="Michod R.E."/>
            <person name="Olson B.J.S.C."/>
            <person name="Nozaki H."/>
            <person name="Durand P.M."/>
        </authorList>
    </citation>
    <scope>NUCLEOTIDE SEQUENCE [LARGE SCALE GENOMIC DNA]</scope>
    <source>
        <strain evidence="9 10">NIES-571</strain>
    </source>
</reference>
<keyword evidence="1" id="KW-0808">Transferase</keyword>
<dbReference type="OrthoDB" id="4062651at2759"/>
<feature type="region of interest" description="Disordered" evidence="6">
    <location>
        <begin position="752"/>
        <end position="771"/>
    </location>
</feature>
<gene>
    <name evidence="9" type="ORF">TSOC_009021</name>
</gene>
<feature type="domain" description="Protein kinase" evidence="8">
    <location>
        <begin position="1260"/>
        <end position="1608"/>
    </location>
</feature>
<feature type="region of interest" description="Disordered" evidence="6">
    <location>
        <begin position="780"/>
        <end position="806"/>
    </location>
</feature>
<dbReference type="InterPro" id="IPR051681">
    <property type="entry name" value="Ser/Thr_Kinases-Pseudokinases"/>
</dbReference>
<keyword evidence="7" id="KW-0732">Signal</keyword>
<sequence>MGATRSCSRPARGSFPLLVTALLAAFPGLLWAQLSVGFGEEPLTLAQLFGWAGPLPNGVLSVVPEGQEIIGPSLPRLPELSVTLTGWGSAAPPRLMAAPFTMITWWQLSPQLQTTGPALTLAPGQELILDSLTLYLADLAGPFGYAARLPTLAPALLVVPAGASLQLKDVVVVLAVLELAAVMKSICAAYDTSAFPYSPGVVMEDGVVRLVDHTSVAPDEYGTDGAGGEVRYINVTLTCPGYGTAALPCAARPITEGWQLGAAVLGPLLNSTEGPVMLSLAPDVALPADGSWEQVVIPAGRVMVLIGDPSLQQQRGRRSTLDLSGLEGAWAFMDGGALSIYTPTVLRAGTAHLRDLQLINLPYSSRPREAVNLLAIGMQSFQFTGRNASGQPLDDGLPPQLRVSRCTLVVSDPELAFLAGAAAASVSGGGQPNLTALFGGARGQPRIGGDPLVDGAEGSLLLDVLQIRSLVRSLVAFTTTTLVSASRYWAGLPPAAAGNDTAVVVNAIPPTTALGPAAMRDLSPLLPSSLLWPPLLVYDRDVALQWGGAGTIVAGALEEALLTVDSCGQAPSGRTVIMLSSTDDQSVPPVASGQQLRLLGPTLTPLAAAESCVVAGYPPALSGRRTFVNMQARGAGEKYGEGGALGRAALSSPITLRDLVLYNLAPGGTYPLPAVSEDGSVEALRPAPQLQGADAPWANSSLPLWYFQFARSAGDLAAPLVLSKVTLVVPEAEWHALAAAMLLQHAPAEMAAAQQPRAAMQPPQRPPPSLRRRRALVEDPAFSGDSAPDPPPPLPPALPAPPPPYSTTTRAALSAFAASSKVASYSYTSGVLVLAEARWYGVYGTDVTVSYRLPEDAPPGAAALLSYPPLVLPYQELVAQPAPAPPPGSDSANASGGEPAGEGGSSTGADATGRGPLGGGAPPPTGPAPRPEASPPADGQLPQQQQQTQPLPSGDALAREGPPGGGSGSTQPVWLVPVVATVSTVGGVAMLAAAVCIVLVLVKRGSTRHGPGRVSKQKLAAAETPQEAGAGGGAARPVVGPQAGTICIRINSSSSGNGGAAKDTTARDEVSSSGAGSAAAGAVDLKGSGSRPGLVPAATRESLAFVVTGGSKGIGGSNTAGSAAATTFTATTSTAATTARAAANHHTLQLALLHAAEAEVEAVAAAAVASDAVGRLSSGREPRPCEQPLEEELQAYFGNLAGMSYVVPEPEPEPEPVEPERQPNLPVGGSTRRQHGGGDGARQMTRAIGVLLAELRDPDLEVHGMLGCGSFGVVYGGVWRGLPVAVKTLVVPGAAAGVGGLLAGLAGSRDARTRQRAVLEAAISLSMSHPNIVATYTYELKPLVQQPAPGPAPDWGPESSGGGGGAAPCVEEADGHKLYIVQELCNGGSLAQALAAGMAGSIIAGGLARRLALRLALDVALGMAHVHGCRVVHGDLKPDNVLISSGARHDDHCADQTVVAAAGGMLPLTLTAKVADFGLSLPLQEGATHASHRFQGTPLYSAPEVIAEGHQSAKADAWSFGLVLFELFYGCTMATIHSVHGRMQYGLRQGGGPASGLLPQARSMEETVMEEMFKSPYLSYAHMTAACLRIDPRGRPTFEELVSILQAMSSGDEGSGL</sequence>